<dbReference type="Proteomes" id="UP000027442">
    <property type="component" value="Unassembled WGS sequence"/>
</dbReference>
<feature type="chain" id="PRO_5001665503" description="DUF3347 domain-containing protein" evidence="1">
    <location>
        <begin position="26"/>
        <end position="161"/>
    </location>
</feature>
<comment type="caution">
    <text evidence="2">The sequence shown here is derived from an EMBL/GenBank/DDBJ whole genome shotgun (WGS) entry which is preliminary data.</text>
</comment>
<dbReference type="eggNOG" id="ENOG502ZSYB">
    <property type="taxonomic scope" value="Bacteria"/>
</dbReference>
<sequence>MKGTAMKKILIMALMSCTVCFTAQAQEVYKRILKVSKQTAADKSKSLDVRKVATFKVDELNYMAMKSKELMPDSTVRMLDRQAYAMHEFINLFFKRLSEAKKKAQKELVMARFKNASISNSRFNDTDKELVLSYYDNSNYMTQFSLDTDWVKALAEVRRKK</sequence>
<accession>A0A069QLZ8</accession>
<evidence type="ECO:0000313" key="2">
    <source>
        <dbReference type="EMBL" id="KDR50871.1"/>
    </source>
</evidence>
<evidence type="ECO:0000313" key="3">
    <source>
        <dbReference type="Proteomes" id="UP000027442"/>
    </source>
</evidence>
<name>A0A069QLZ8_HOYLO</name>
<keyword evidence="3" id="KW-1185">Reference proteome</keyword>
<organism evidence="2 3">
    <name type="scientific">Hoylesella loescheii DSM 19665 = JCM 12249 = ATCC 15930</name>
    <dbReference type="NCBI Taxonomy" id="1122985"/>
    <lineage>
        <taxon>Bacteria</taxon>
        <taxon>Pseudomonadati</taxon>
        <taxon>Bacteroidota</taxon>
        <taxon>Bacteroidia</taxon>
        <taxon>Bacteroidales</taxon>
        <taxon>Prevotellaceae</taxon>
        <taxon>Hoylesella</taxon>
    </lineage>
</organism>
<dbReference type="EMBL" id="JNGW01000136">
    <property type="protein sequence ID" value="KDR50871.1"/>
    <property type="molecule type" value="Genomic_DNA"/>
</dbReference>
<reference evidence="2 3" key="1">
    <citation type="submission" date="2013-08" db="EMBL/GenBank/DDBJ databases">
        <authorList>
            <person name="Weinstock G."/>
            <person name="Sodergren E."/>
            <person name="Wylie T."/>
            <person name="Fulton L."/>
            <person name="Fulton R."/>
            <person name="Fronick C."/>
            <person name="O'Laughlin M."/>
            <person name="Godfrey J."/>
            <person name="Miner T."/>
            <person name="Herter B."/>
            <person name="Appelbaum E."/>
            <person name="Cordes M."/>
            <person name="Lek S."/>
            <person name="Wollam A."/>
            <person name="Pepin K.H."/>
            <person name="Palsikar V.B."/>
            <person name="Mitreva M."/>
            <person name="Wilson R.K."/>
        </authorList>
    </citation>
    <scope>NUCLEOTIDE SEQUENCE [LARGE SCALE GENOMIC DNA]</scope>
    <source>
        <strain evidence="2 3">ATCC 15930</strain>
    </source>
</reference>
<keyword evidence="1" id="KW-0732">Signal</keyword>
<feature type="signal peptide" evidence="1">
    <location>
        <begin position="1"/>
        <end position="25"/>
    </location>
</feature>
<evidence type="ECO:0008006" key="4">
    <source>
        <dbReference type="Google" id="ProtNLM"/>
    </source>
</evidence>
<dbReference type="PATRIC" id="fig|1122985.7.peg.3217"/>
<gene>
    <name evidence="2" type="ORF">HMPREF1991_03112</name>
</gene>
<protein>
    <recommendedName>
        <fullName evidence="4">DUF3347 domain-containing protein</fullName>
    </recommendedName>
</protein>
<evidence type="ECO:0000256" key="1">
    <source>
        <dbReference type="SAM" id="SignalP"/>
    </source>
</evidence>
<dbReference type="AlphaFoldDB" id="A0A069QLZ8"/>
<dbReference type="HOGENOM" id="CLU_139152_0_0_10"/>
<proteinExistence type="predicted"/>